<gene>
    <name evidence="1" type="ORF">TSUD_129800</name>
</gene>
<organism evidence="1 2">
    <name type="scientific">Trifolium subterraneum</name>
    <name type="common">Subterranean clover</name>
    <dbReference type="NCBI Taxonomy" id="3900"/>
    <lineage>
        <taxon>Eukaryota</taxon>
        <taxon>Viridiplantae</taxon>
        <taxon>Streptophyta</taxon>
        <taxon>Embryophyta</taxon>
        <taxon>Tracheophyta</taxon>
        <taxon>Spermatophyta</taxon>
        <taxon>Magnoliopsida</taxon>
        <taxon>eudicotyledons</taxon>
        <taxon>Gunneridae</taxon>
        <taxon>Pentapetalae</taxon>
        <taxon>rosids</taxon>
        <taxon>fabids</taxon>
        <taxon>Fabales</taxon>
        <taxon>Fabaceae</taxon>
        <taxon>Papilionoideae</taxon>
        <taxon>50 kb inversion clade</taxon>
        <taxon>NPAAA clade</taxon>
        <taxon>Hologalegina</taxon>
        <taxon>IRL clade</taxon>
        <taxon>Trifolieae</taxon>
        <taxon>Trifolium</taxon>
    </lineage>
</organism>
<reference evidence="2" key="1">
    <citation type="journal article" date="2017" name="Front. Plant Sci.">
        <title>Climate Clever Clovers: New Paradigm to Reduce the Environmental Footprint of Ruminants by Breeding Low Methanogenic Forages Utilizing Haplotype Variation.</title>
        <authorList>
            <person name="Kaur P."/>
            <person name="Appels R."/>
            <person name="Bayer P.E."/>
            <person name="Keeble-Gagnere G."/>
            <person name="Wang J."/>
            <person name="Hirakawa H."/>
            <person name="Shirasawa K."/>
            <person name="Vercoe P."/>
            <person name="Stefanova K."/>
            <person name="Durmic Z."/>
            <person name="Nichols P."/>
            <person name="Revell C."/>
            <person name="Isobe S.N."/>
            <person name="Edwards D."/>
            <person name="Erskine W."/>
        </authorList>
    </citation>
    <scope>NUCLEOTIDE SEQUENCE [LARGE SCALE GENOMIC DNA]</scope>
    <source>
        <strain evidence="2">cv. Daliak</strain>
    </source>
</reference>
<sequence length="131" mass="15465">MGLIDLPLLGRRFTWFKPKGSAASHLDRFLVSDGWWEKWGEASQWALPRDVSDHSPIVLRYSSQLWGPKPFRFNNFWIEHCGLSVVIKQSWQQQVNQTWMTLMLKEKPKLLKVNLKVWNKEVFGNISQRIV</sequence>
<keyword evidence="2" id="KW-1185">Reference proteome</keyword>
<dbReference type="SUPFAM" id="SSF56219">
    <property type="entry name" value="DNase I-like"/>
    <property type="match status" value="1"/>
</dbReference>
<evidence type="ECO:0000313" key="2">
    <source>
        <dbReference type="Proteomes" id="UP000242715"/>
    </source>
</evidence>
<dbReference type="InterPro" id="IPR036691">
    <property type="entry name" value="Endo/exonu/phosph_ase_sf"/>
</dbReference>
<dbReference type="EMBL" id="DF973253">
    <property type="protein sequence ID" value="GAU22768.1"/>
    <property type="molecule type" value="Genomic_DNA"/>
</dbReference>
<dbReference type="PANTHER" id="PTHR33710:SF64">
    <property type="entry name" value="ENDONUCLEASE_EXONUCLEASE_PHOSPHATASE DOMAIN-CONTAINING PROTEIN"/>
    <property type="match status" value="1"/>
</dbReference>
<dbReference type="Proteomes" id="UP000242715">
    <property type="component" value="Unassembled WGS sequence"/>
</dbReference>
<name>A0A2Z6LWY3_TRISU</name>
<dbReference type="Gene3D" id="3.60.10.10">
    <property type="entry name" value="Endonuclease/exonuclease/phosphatase"/>
    <property type="match status" value="1"/>
</dbReference>
<accession>A0A2Z6LWY3</accession>
<dbReference type="PANTHER" id="PTHR33710">
    <property type="entry name" value="BNAC02G09200D PROTEIN"/>
    <property type="match status" value="1"/>
</dbReference>
<dbReference type="OrthoDB" id="1432753at2759"/>
<evidence type="ECO:0008006" key="3">
    <source>
        <dbReference type="Google" id="ProtNLM"/>
    </source>
</evidence>
<evidence type="ECO:0000313" key="1">
    <source>
        <dbReference type="EMBL" id="GAU22768.1"/>
    </source>
</evidence>
<dbReference type="AlphaFoldDB" id="A0A2Z6LWY3"/>
<protein>
    <recommendedName>
        <fullName evidence="3">Endonuclease/exonuclease/phosphatase domain-containing protein</fullName>
    </recommendedName>
</protein>
<proteinExistence type="predicted"/>